<dbReference type="RefSeq" id="WP_007886864.1">
    <property type="nucleotide sequence ID" value="NZ_ACFY01000096.1"/>
</dbReference>
<dbReference type="InterPro" id="IPR050155">
    <property type="entry name" value="HAD-like_hydrolase_sf"/>
</dbReference>
<reference evidence="1 2" key="2">
    <citation type="submission" date="2009-03" db="EMBL/GenBank/DDBJ databases">
        <title>Draft genome sequence of Roseburia inulinivorans (DSM 16841).</title>
        <authorList>
            <person name="Sudarsanam P."/>
            <person name="Ley R."/>
            <person name="Guruge J."/>
            <person name="Turnbaugh P.J."/>
            <person name="Mahowald M."/>
            <person name="Liep D."/>
            <person name="Gordon J."/>
        </authorList>
    </citation>
    <scope>NUCLEOTIDE SEQUENCE [LARGE SCALE GENOMIC DNA]</scope>
    <source>
        <strain evidence="1 2">DSM 16841</strain>
    </source>
</reference>
<dbReference type="PANTHER" id="PTHR43434:SF20">
    <property type="entry name" value="5'-NUCLEOTIDASE"/>
    <property type="match status" value="1"/>
</dbReference>
<comment type="caution">
    <text evidence="1">The sequence shown here is derived from an EMBL/GenBank/DDBJ whole genome shotgun (WGS) entry which is preliminary data.</text>
</comment>
<dbReference type="EMBL" id="ACFY01000096">
    <property type="protein sequence ID" value="EEG93585.1"/>
    <property type="molecule type" value="Genomic_DNA"/>
</dbReference>
<dbReference type="InterPro" id="IPR023214">
    <property type="entry name" value="HAD_sf"/>
</dbReference>
<keyword evidence="1" id="KW-0378">Hydrolase</keyword>
<dbReference type="GeneID" id="75161071"/>
<dbReference type="eggNOG" id="COG0546">
    <property type="taxonomic scope" value="Bacteria"/>
</dbReference>
<dbReference type="Gene3D" id="1.10.150.240">
    <property type="entry name" value="Putative phosphatase, domain 2"/>
    <property type="match status" value="1"/>
</dbReference>
<protein>
    <submittedName>
        <fullName evidence="1">HAD hydrolase, family IA, variant 1</fullName>
    </submittedName>
</protein>
<dbReference type="SUPFAM" id="SSF56784">
    <property type="entry name" value="HAD-like"/>
    <property type="match status" value="1"/>
</dbReference>
<dbReference type="Pfam" id="PF13419">
    <property type="entry name" value="HAD_2"/>
    <property type="match status" value="1"/>
</dbReference>
<dbReference type="Gene3D" id="3.40.50.1000">
    <property type="entry name" value="HAD superfamily/HAD-like"/>
    <property type="match status" value="1"/>
</dbReference>
<organism evidence="1 2">
    <name type="scientific">Roseburia inulinivorans DSM 16841</name>
    <dbReference type="NCBI Taxonomy" id="622312"/>
    <lineage>
        <taxon>Bacteria</taxon>
        <taxon>Bacillati</taxon>
        <taxon>Bacillota</taxon>
        <taxon>Clostridia</taxon>
        <taxon>Lachnospirales</taxon>
        <taxon>Lachnospiraceae</taxon>
        <taxon>Roseburia</taxon>
    </lineage>
</organism>
<evidence type="ECO:0000313" key="2">
    <source>
        <dbReference type="Proteomes" id="UP000003561"/>
    </source>
</evidence>
<dbReference type="GO" id="GO:0005829">
    <property type="term" value="C:cytosol"/>
    <property type="evidence" value="ECO:0007669"/>
    <property type="project" value="TreeGrafter"/>
</dbReference>
<gene>
    <name evidence="1" type="ORF">ROSEINA2194_02552</name>
</gene>
<dbReference type="PANTHER" id="PTHR43434">
    <property type="entry name" value="PHOSPHOGLYCOLATE PHOSPHATASE"/>
    <property type="match status" value="1"/>
</dbReference>
<dbReference type="InterPro" id="IPR023198">
    <property type="entry name" value="PGP-like_dom2"/>
</dbReference>
<evidence type="ECO:0000313" key="1">
    <source>
        <dbReference type="EMBL" id="EEG93585.1"/>
    </source>
</evidence>
<proteinExistence type="predicted"/>
<reference evidence="1 2" key="1">
    <citation type="submission" date="2009-02" db="EMBL/GenBank/DDBJ databases">
        <authorList>
            <person name="Fulton L."/>
            <person name="Clifton S."/>
            <person name="Fulton B."/>
            <person name="Xu J."/>
            <person name="Minx P."/>
            <person name="Pepin K.H."/>
            <person name="Johnson M."/>
            <person name="Bhonagiri V."/>
            <person name="Nash W.E."/>
            <person name="Mardis E.R."/>
            <person name="Wilson R.K."/>
        </authorList>
    </citation>
    <scope>NUCLEOTIDE SEQUENCE [LARGE SCALE GENOMIC DNA]</scope>
    <source>
        <strain evidence="1 2">DSM 16841</strain>
    </source>
</reference>
<dbReference type="Proteomes" id="UP000003561">
    <property type="component" value="Unassembled WGS sequence"/>
</dbReference>
<dbReference type="SFLD" id="SFLDG01135">
    <property type="entry name" value="C1.5.6:_HAD__Beta-PGM__Phospha"/>
    <property type="match status" value="1"/>
</dbReference>
<dbReference type="InterPro" id="IPR041492">
    <property type="entry name" value="HAD_2"/>
</dbReference>
<dbReference type="SFLD" id="SFLDG01129">
    <property type="entry name" value="C1.5:_HAD__Beta-PGM__Phosphata"/>
    <property type="match status" value="1"/>
</dbReference>
<accession>C0FUY1</accession>
<dbReference type="InterPro" id="IPR036412">
    <property type="entry name" value="HAD-like_sf"/>
</dbReference>
<dbReference type="GO" id="GO:0004713">
    <property type="term" value="F:protein tyrosine kinase activity"/>
    <property type="evidence" value="ECO:0007669"/>
    <property type="project" value="TreeGrafter"/>
</dbReference>
<sequence>MQHFDVVVFDVDGTLLDTSEGVLASVKYTIKEHNLPEVDEEVLKTFIGPPIQNSFSKVYGLKGDILQELATTFRNQYKDVDLLKAVPYEGIYSVFEALIKEGKKVAIATYKRQDYATKIMHHFGFDKYTDIIYGADHENKLKKRDIIELALKDCGVKDFSNAIMIGDSDNDAIGAQEIGTQFIGVTYGFGFSKKEDICKYKNVGSADSTQELVSLLVGDK</sequence>
<dbReference type="AlphaFoldDB" id="C0FUY1"/>
<dbReference type="GO" id="GO:0016787">
    <property type="term" value="F:hydrolase activity"/>
    <property type="evidence" value="ECO:0007669"/>
    <property type="project" value="UniProtKB-KW"/>
</dbReference>
<dbReference type="SFLD" id="SFLDS00003">
    <property type="entry name" value="Haloacid_Dehalogenase"/>
    <property type="match status" value="1"/>
</dbReference>
<name>C0FUY1_9FIRM</name>